<dbReference type="GO" id="GO:0140662">
    <property type="term" value="F:ATP-dependent protein folding chaperone"/>
    <property type="evidence" value="ECO:0007669"/>
    <property type="project" value="InterPro"/>
</dbReference>
<dbReference type="Pfam" id="PF00118">
    <property type="entry name" value="Cpn60_TCP1"/>
    <property type="match status" value="1"/>
</dbReference>
<comment type="subcellular location">
    <subcellularLocation>
        <location evidence="1">Cytoplasm</location>
    </subcellularLocation>
</comment>
<name>A0A9N7R1Z5_STRHE</name>
<organism evidence="10 11">
    <name type="scientific">Striga hermonthica</name>
    <name type="common">Purple witchweed</name>
    <name type="synonym">Buchnera hermonthica</name>
    <dbReference type="NCBI Taxonomy" id="68872"/>
    <lineage>
        <taxon>Eukaryota</taxon>
        <taxon>Viridiplantae</taxon>
        <taxon>Streptophyta</taxon>
        <taxon>Embryophyta</taxon>
        <taxon>Tracheophyta</taxon>
        <taxon>Spermatophyta</taxon>
        <taxon>Magnoliopsida</taxon>
        <taxon>eudicotyledons</taxon>
        <taxon>Gunneridae</taxon>
        <taxon>Pentapetalae</taxon>
        <taxon>asterids</taxon>
        <taxon>lamiids</taxon>
        <taxon>Lamiales</taxon>
        <taxon>Orobanchaceae</taxon>
        <taxon>Buchnereae</taxon>
        <taxon>Striga</taxon>
    </lineage>
</organism>
<dbReference type="InterPro" id="IPR012722">
    <property type="entry name" value="Chap_CCT_zeta"/>
</dbReference>
<comment type="function">
    <text evidence="8">Molecular chaperone; assists the folding of proteins upon ATP hydrolysis. Known to play a role, in vitro, in the folding of actin and tubulin.</text>
</comment>
<keyword evidence="7 9" id="KW-0143">Chaperone</keyword>
<dbReference type="FunFam" id="3.30.260.10:FF:000017">
    <property type="entry name" value="T-complex protein 1 subunit zeta"/>
    <property type="match status" value="1"/>
</dbReference>
<dbReference type="NCBIfam" id="TIGR02347">
    <property type="entry name" value="chap_CCT_zeta"/>
    <property type="match status" value="1"/>
</dbReference>
<dbReference type="GO" id="GO:0005737">
    <property type="term" value="C:cytoplasm"/>
    <property type="evidence" value="ECO:0007669"/>
    <property type="project" value="UniProtKB-SubCell"/>
</dbReference>
<dbReference type="InterPro" id="IPR002194">
    <property type="entry name" value="Chaperonin_TCP-1_CS"/>
</dbReference>
<evidence type="ECO:0000256" key="3">
    <source>
        <dbReference type="ARBA" id="ARBA00011531"/>
    </source>
</evidence>
<keyword evidence="11" id="KW-1185">Reference proteome</keyword>
<evidence type="ECO:0000256" key="1">
    <source>
        <dbReference type="ARBA" id="ARBA00004496"/>
    </source>
</evidence>
<dbReference type="InterPro" id="IPR027410">
    <property type="entry name" value="TCP-1-like_intermed_sf"/>
</dbReference>
<sequence length="719" mass="79161">MALKVLNPNAEVLNKSHALHMNINAAKGLHDVLKSNLGPKGTIKMLVGGAGDIKLTKDGNTLLKEMQIQSPTAIMIARTAVAQDDTSGDGTTSTVIFIGELMKQSERYIDEGMHPRVLVDGFEIAKRATLQFLEKFKTPVVMDDEPDKEILKMVARTTLRTKLYEALADQLTDIVVNSVLCIRKPEEPIDLFMVEIMHMRHKFDVDTRLVEGLVLDHGSRHPDMKRRAENCYILTCNVSLEYEKSEINAGFFYSNAEQREAMVAAERRSVDERVQKIVDLKNKVCAGTDSNFVVINQKGIDPPSLDILARAGIIALRRAKRRNMERLVLACGGEAVDSVDDLTTDCLGWAGLVYEHVLGEEKYTFVENVKNPHSCTILIKGPNDHTIAQIKDAVRDGLRAVKNTIEDESVVLGAGAFEVAARQYLVNEVKKTVKGRAQLGVEAFADALLVVPKTLAENSGLDTQDVIIDLTGEHDKGNVVGLNLYTGEPINPQMEGIFDNYSVKRQIINSGPVIASQLLLVDEVTWTRGWPCLVAAYSSSPRRTRPRCSDAKGAATDYTSREEGSWGCLENGQKLCLGTDDDRFGDCFSSRTMVDLSVGRAEIGRCNGGQIMTIARGGVLVRGGSQVAPAARCSSARRKDRDVERVSVDRSRPLLTLTVVCTRHMARGGRRESWIWDAAASSMVVCPLLTNRARQWPSSVRCGGWALAMTAWLLGEFFS</sequence>
<accession>A0A9N7R1Z5</accession>
<dbReference type="EMBL" id="CACSLK010007779">
    <property type="protein sequence ID" value="CAA0811056.1"/>
    <property type="molecule type" value="Genomic_DNA"/>
</dbReference>
<dbReference type="SUPFAM" id="SSF48592">
    <property type="entry name" value="GroEL equatorial domain-like"/>
    <property type="match status" value="1"/>
</dbReference>
<dbReference type="InterPro" id="IPR017998">
    <property type="entry name" value="Chaperone_TCP-1"/>
</dbReference>
<evidence type="ECO:0000256" key="4">
    <source>
        <dbReference type="ARBA" id="ARBA00022490"/>
    </source>
</evidence>
<keyword evidence="4" id="KW-0963">Cytoplasm</keyword>
<dbReference type="FunFam" id="1.10.560.10:FF:000038">
    <property type="entry name" value="Chaperonin containing TCP1 subunit 6B"/>
    <property type="match status" value="1"/>
</dbReference>
<dbReference type="Gene3D" id="3.30.260.10">
    <property type="entry name" value="TCP-1-like chaperonin intermediate domain"/>
    <property type="match status" value="1"/>
</dbReference>
<reference evidence="10" key="1">
    <citation type="submission" date="2019-12" db="EMBL/GenBank/DDBJ databases">
        <authorList>
            <person name="Scholes J."/>
        </authorList>
    </citation>
    <scope>NUCLEOTIDE SEQUENCE</scope>
</reference>
<dbReference type="FunFam" id="3.50.7.10:FF:000004">
    <property type="entry name" value="T-complex protein 1 subunit zeta"/>
    <property type="match status" value="1"/>
</dbReference>
<keyword evidence="6 9" id="KW-0067">ATP-binding</keyword>
<dbReference type="InterPro" id="IPR002423">
    <property type="entry name" value="Cpn60/GroEL/TCP-1"/>
</dbReference>
<dbReference type="SUPFAM" id="SSF52029">
    <property type="entry name" value="GroEL apical domain-like"/>
    <property type="match status" value="1"/>
</dbReference>
<comment type="similarity">
    <text evidence="2 9">Belongs to the TCP-1 chaperonin family.</text>
</comment>
<protein>
    <submittedName>
        <fullName evidence="10">T-complex protein 1 subunit zeta 1</fullName>
    </submittedName>
</protein>
<dbReference type="Proteomes" id="UP001153555">
    <property type="component" value="Unassembled WGS sequence"/>
</dbReference>
<evidence type="ECO:0000256" key="2">
    <source>
        <dbReference type="ARBA" id="ARBA00008020"/>
    </source>
</evidence>
<gene>
    <name evidence="10" type="ORF">SHERM_00082</name>
</gene>
<dbReference type="PROSITE" id="PS00750">
    <property type="entry name" value="TCP1_1"/>
    <property type="match status" value="1"/>
</dbReference>
<dbReference type="InterPro" id="IPR027413">
    <property type="entry name" value="GROEL-like_equatorial_sf"/>
</dbReference>
<dbReference type="NCBIfam" id="NF041083">
    <property type="entry name" value="thermosome_beta"/>
    <property type="match status" value="1"/>
</dbReference>
<dbReference type="FunFam" id="1.10.560.10:FF:000058">
    <property type="entry name" value="T-complex protein 1 subunit zeta"/>
    <property type="match status" value="1"/>
</dbReference>
<evidence type="ECO:0000313" key="10">
    <source>
        <dbReference type="EMBL" id="CAA0811056.1"/>
    </source>
</evidence>
<dbReference type="AlphaFoldDB" id="A0A9N7R1Z5"/>
<dbReference type="PANTHER" id="PTHR11353">
    <property type="entry name" value="CHAPERONIN"/>
    <property type="match status" value="1"/>
</dbReference>
<dbReference type="SUPFAM" id="SSF54849">
    <property type="entry name" value="GroEL-intermediate domain like"/>
    <property type="match status" value="1"/>
</dbReference>
<evidence type="ECO:0000256" key="7">
    <source>
        <dbReference type="ARBA" id="ARBA00023186"/>
    </source>
</evidence>
<proteinExistence type="inferred from homology"/>
<dbReference type="InterPro" id="IPR053374">
    <property type="entry name" value="TCP-1_chaperonin"/>
</dbReference>
<dbReference type="PRINTS" id="PR00304">
    <property type="entry name" value="TCOMPLEXTCP1"/>
</dbReference>
<dbReference type="Gene3D" id="1.10.560.10">
    <property type="entry name" value="GroEL-like equatorial domain"/>
    <property type="match status" value="1"/>
</dbReference>
<dbReference type="CDD" id="cd03342">
    <property type="entry name" value="TCP1_zeta"/>
    <property type="match status" value="1"/>
</dbReference>
<dbReference type="GO" id="GO:0051082">
    <property type="term" value="F:unfolded protein binding"/>
    <property type="evidence" value="ECO:0007669"/>
    <property type="project" value="InterPro"/>
</dbReference>
<dbReference type="GO" id="GO:0005524">
    <property type="term" value="F:ATP binding"/>
    <property type="evidence" value="ECO:0007669"/>
    <property type="project" value="UniProtKB-KW"/>
</dbReference>
<dbReference type="PROSITE" id="PS00751">
    <property type="entry name" value="TCP1_2"/>
    <property type="match status" value="1"/>
</dbReference>
<dbReference type="InterPro" id="IPR027409">
    <property type="entry name" value="GroEL-like_apical_dom_sf"/>
</dbReference>
<comment type="subunit">
    <text evidence="3">Heterooligomeric complex of about 850 to 900 kDa that forms two stacked rings, 12 to 16 nm in diameter.</text>
</comment>
<dbReference type="Gene3D" id="3.50.7.10">
    <property type="entry name" value="GroEL"/>
    <property type="match status" value="1"/>
</dbReference>
<evidence type="ECO:0000256" key="5">
    <source>
        <dbReference type="ARBA" id="ARBA00022741"/>
    </source>
</evidence>
<dbReference type="GO" id="GO:0016887">
    <property type="term" value="F:ATP hydrolysis activity"/>
    <property type="evidence" value="ECO:0007669"/>
    <property type="project" value="InterPro"/>
</dbReference>
<dbReference type="OrthoDB" id="10052040at2759"/>
<evidence type="ECO:0000313" key="11">
    <source>
        <dbReference type="Proteomes" id="UP001153555"/>
    </source>
</evidence>
<comment type="caution">
    <text evidence="10">The sequence shown here is derived from an EMBL/GenBank/DDBJ whole genome shotgun (WGS) entry which is preliminary data.</text>
</comment>
<evidence type="ECO:0000256" key="6">
    <source>
        <dbReference type="ARBA" id="ARBA00022840"/>
    </source>
</evidence>
<evidence type="ECO:0000256" key="9">
    <source>
        <dbReference type="RuleBase" id="RU004187"/>
    </source>
</evidence>
<keyword evidence="5 9" id="KW-0547">Nucleotide-binding</keyword>
<evidence type="ECO:0000256" key="8">
    <source>
        <dbReference type="ARBA" id="ARBA00024677"/>
    </source>
</evidence>